<reference evidence="5" key="2">
    <citation type="journal article" date="2016" name="Sci. Rep.">
        <title>Dictyocaulus viviparus genome, variome and transcriptome elucidate lungworm biology and support future intervention.</title>
        <authorList>
            <person name="McNulty S.N."/>
            <person name="Strube C."/>
            <person name="Rosa B.A."/>
            <person name="Martin J.C."/>
            <person name="Tyagi R."/>
            <person name="Choi Y.J."/>
            <person name="Wang Q."/>
            <person name="Hallsworth Pepin K."/>
            <person name="Zhang X."/>
            <person name="Ozersky P."/>
            <person name="Wilson R.K."/>
            <person name="Sternberg P.W."/>
            <person name="Gasser R.B."/>
            <person name="Mitreva M."/>
        </authorList>
    </citation>
    <scope>NUCLEOTIDE SEQUENCE [LARGE SCALE GENOMIC DNA]</scope>
    <source>
        <strain evidence="5">HannoverDv2000</strain>
    </source>
</reference>
<dbReference type="STRING" id="29172.A0A0D8Y565"/>
<accession>A0A0D8Y565</accession>
<reference evidence="4 5" key="1">
    <citation type="submission" date="2013-11" db="EMBL/GenBank/DDBJ databases">
        <title>Draft genome of the bovine lungworm Dictyocaulus viviparus.</title>
        <authorList>
            <person name="Mitreva M."/>
        </authorList>
    </citation>
    <scope>NUCLEOTIDE SEQUENCE [LARGE SCALE GENOMIC DNA]</scope>
    <source>
        <strain evidence="4 5">HannoverDv2000</strain>
    </source>
</reference>
<dbReference type="Gene3D" id="1.10.565.10">
    <property type="entry name" value="Retinoid X Receptor"/>
    <property type="match status" value="1"/>
</dbReference>
<dbReference type="InterPro" id="IPR035500">
    <property type="entry name" value="NHR-like_dom_sf"/>
</dbReference>
<keyword evidence="2" id="KW-0804">Transcription</keyword>
<gene>
    <name evidence="4" type="ORF">DICVIV_04168</name>
</gene>
<evidence type="ECO:0000313" key="4">
    <source>
        <dbReference type="EMBL" id="KJH49686.1"/>
    </source>
</evidence>
<protein>
    <submittedName>
        <fullName evidence="4">Uncharacterized protein</fullName>
    </submittedName>
</protein>
<keyword evidence="5" id="KW-1185">Reference proteome</keyword>
<organism evidence="4 5">
    <name type="scientific">Dictyocaulus viviparus</name>
    <name type="common">Bovine lungworm</name>
    <dbReference type="NCBI Taxonomy" id="29172"/>
    <lineage>
        <taxon>Eukaryota</taxon>
        <taxon>Metazoa</taxon>
        <taxon>Ecdysozoa</taxon>
        <taxon>Nematoda</taxon>
        <taxon>Chromadorea</taxon>
        <taxon>Rhabditida</taxon>
        <taxon>Rhabditina</taxon>
        <taxon>Rhabditomorpha</taxon>
        <taxon>Strongyloidea</taxon>
        <taxon>Metastrongylidae</taxon>
        <taxon>Dictyocaulus</taxon>
    </lineage>
</organism>
<name>A0A0D8Y565_DICVI</name>
<evidence type="ECO:0000256" key="1">
    <source>
        <dbReference type="ARBA" id="ARBA00023015"/>
    </source>
</evidence>
<keyword evidence="3" id="KW-0675">Receptor</keyword>
<dbReference type="AlphaFoldDB" id="A0A0D8Y565"/>
<sequence length="213" mass="24651">MKACETIGYFQLHLFNIPTTLETVMKTKWCDLFVLGLMQCAEEVGLSRMLEAMNSHLAACSRVGFSGFNLVTTKAKTLGTGKKTFLKKIPKHLEQEIAMKFMKPYSDLTDVWSGVKPTVYFRQYSNSSLNALPTKRVRHTKRQSMRNKLYDQLEEHLGRQLKSEKFEEVSQQINYLLLLLERFTEVKLSPMEFAYLKLISFTSSEDPQIDDKE</sequence>
<evidence type="ECO:0000256" key="3">
    <source>
        <dbReference type="ARBA" id="ARBA00023170"/>
    </source>
</evidence>
<dbReference type="Proteomes" id="UP000053766">
    <property type="component" value="Unassembled WGS sequence"/>
</dbReference>
<evidence type="ECO:0000256" key="2">
    <source>
        <dbReference type="ARBA" id="ARBA00023163"/>
    </source>
</evidence>
<keyword evidence="1" id="KW-0805">Transcription regulation</keyword>
<evidence type="ECO:0000313" key="5">
    <source>
        <dbReference type="Proteomes" id="UP000053766"/>
    </source>
</evidence>
<proteinExistence type="predicted"/>
<dbReference type="OrthoDB" id="5873977at2759"/>
<dbReference type="EMBL" id="KN716226">
    <property type="protein sequence ID" value="KJH49686.1"/>
    <property type="molecule type" value="Genomic_DNA"/>
</dbReference>